<comment type="caution">
    <text evidence="1">The sequence shown here is derived from an EMBL/GenBank/DDBJ whole genome shotgun (WGS) entry which is preliminary data.</text>
</comment>
<sequence>MSHTSLLRDWDQGSQSRRKELLMWFVRRFHDAHDDGELEAQCGPDVSLLLPRVLAWMHKLVQSVIDPKPPTAVLVIDYHLACLALFLAATTNASHYYREFLQADGLAILMQTLRLSSHFVNDTQRCAIYRLFLRMLQRGREFQALISEYDGERAFIDGALATMSSSSPESLSSAVLFTSPVWSLCRRTLLEQITGNRASITQTHSVIVLMLEHEHAFVRVFGAQILRELVTETSFFHDAYYRRCKARALIPLCTRLLQTTTDNLRLEHEALELVHSLVQTTVLQESVCAHLARWLHDSATAADLFDKAYASLTHTREYEMYIHLRAPFVHAAQAINTLMDSTPAILSILVETHEILIPIAFVLATSRPASLKWHAALTSLLFISTQSHVVAMRHLSELFDVSVHDLDALPRTVGAERLARCLLGDETHRQRVIAQFHSNGWRQDVSQMHLAHQRRHDDDEQLHAIEKDLESAVRDVLPSTLVDQAACSTHENTRPHRYDEHMDVSSEHHLRQQLEQHFARFRRPLNA</sequence>
<dbReference type="Proteomes" id="UP000794436">
    <property type="component" value="Unassembled WGS sequence"/>
</dbReference>
<evidence type="ECO:0000313" key="2">
    <source>
        <dbReference type="Proteomes" id="UP000794436"/>
    </source>
</evidence>
<dbReference type="PANTHER" id="PTHR34258">
    <property type="entry name" value="ARMADILLO-LIKE HELICAL DOMAIN CONTAINING PROTEIN 1"/>
    <property type="match status" value="1"/>
</dbReference>
<dbReference type="Gene3D" id="1.25.10.10">
    <property type="entry name" value="Leucine-rich Repeat Variant"/>
    <property type="match status" value="1"/>
</dbReference>
<evidence type="ECO:0000313" key="1">
    <source>
        <dbReference type="EMBL" id="TMW57348.1"/>
    </source>
</evidence>
<dbReference type="InterPro" id="IPR016024">
    <property type="entry name" value="ARM-type_fold"/>
</dbReference>
<accession>A0A8K1C6J1</accession>
<reference evidence="1" key="1">
    <citation type="submission" date="2019-03" db="EMBL/GenBank/DDBJ databases">
        <title>Long read genome sequence of the mycoparasitic Pythium oligandrum ATCC 38472 isolated from sugarbeet rhizosphere.</title>
        <authorList>
            <person name="Gaulin E."/>
        </authorList>
    </citation>
    <scope>NUCLEOTIDE SEQUENCE</scope>
    <source>
        <strain evidence="1">ATCC 38472_TT</strain>
    </source>
</reference>
<keyword evidence="2" id="KW-1185">Reference proteome</keyword>
<dbReference type="PANTHER" id="PTHR34258:SF1">
    <property type="entry name" value="ARMADILLO-LIKE HELICAL DOMAIN CONTAINING PROTEIN 1"/>
    <property type="match status" value="1"/>
</dbReference>
<dbReference type="EMBL" id="SPLM01000144">
    <property type="protein sequence ID" value="TMW57348.1"/>
    <property type="molecule type" value="Genomic_DNA"/>
</dbReference>
<gene>
    <name evidence="1" type="ORF">Poli38472_003273</name>
</gene>
<dbReference type="SUPFAM" id="SSF48371">
    <property type="entry name" value="ARM repeat"/>
    <property type="match status" value="1"/>
</dbReference>
<dbReference type="Pfam" id="PF17741">
    <property type="entry name" value="DUF5578"/>
    <property type="match status" value="1"/>
</dbReference>
<dbReference type="AlphaFoldDB" id="A0A8K1C6J1"/>
<organism evidence="1 2">
    <name type="scientific">Pythium oligandrum</name>
    <name type="common">Mycoparasitic fungus</name>
    <dbReference type="NCBI Taxonomy" id="41045"/>
    <lineage>
        <taxon>Eukaryota</taxon>
        <taxon>Sar</taxon>
        <taxon>Stramenopiles</taxon>
        <taxon>Oomycota</taxon>
        <taxon>Peronosporomycetes</taxon>
        <taxon>Pythiales</taxon>
        <taxon>Pythiaceae</taxon>
        <taxon>Pythium</taxon>
    </lineage>
</organism>
<protein>
    <submittedName>
        <fullName evidence="1">Uncharacterized protein</fullName>
    </submittedName>
</protein>
<proteinExistence type="predicted"/>
<dbReference type="InterPro" id="IPR011989">
    <property type="entry name" value="ARM-like"/>
</dbReference>
<dbReference type="OrthoDB" id="278163at2759"/>
<name>A0A8K1C6J1_PYTOL</name>
<dbReference type="InterPro" id="IPR041090">
    <property type="entry name" value="DUF5578"/>
</dbReference>